<protein>
    <recommendedName>
        <fullName evidence="3">Glycoside hydrolase family 3 C-terminal domain-containing protein</fullName>
    </recommendedName>
</protein>
<gene>
    <name evidence="1" type="ORF">GCM10015535_31970</name>
</gene>
<keyword evidence="2" id="KW-1185">Reference proteome</keyword>
<organism evidence="1 2">
    <name type="scientific">Streptomyces gelaticus</name>
    <dbReference type="NCBI Taxonomy" id="285446"/>
    <lineage>
        <taxon>Bacteria</taxon>
        <taxon>Bacillati</taxon>
        <taxon>Actinomycetota</taxon>
        <taxon>Actinomycetes</taxon>
        <taxon>Kitasatosporales</taxon>
        <taxon>Streptomycetaceae</taxon>
        <taxon>Streptomyces</taxon>
    </lineage>
</organism>
<name>A0ABQ2W1S4_9ACTN</name>
<evidence type="ECO:0008006" key="3">
    <source>
        <dbReference type="Google" id="ProtNLM"/>
    </source>
</evidence>
<dbReference type="Proteomes" id="UP000660675">
    <property type="component" value="Unassembled WGS sequence"/>
</dbReference>
<accession>A0ABQ2W1S4</accession>
<reference evidence="2" key="1">
    <citation type="journal article" date="2019" name="Int. J. Syst. Evol. Microbiol.">
        <title>The Global Catalogue of Microorganisms (GCM) 10K type strain sequencing project: providing services to taxonomists for standard genome sequencing and annotation.</title>
        <authorList>
            <consortium name="The Broad Institute Genomics Platform"/>
            <consortium name="The Broad Institute Genome Sequencing Center for Infectious Disease"/>
            <person name="Wu L."/>
            <person name="Ma J."/>
        </authorList>
    </citation>
    <scope>NUCLEOTIDE SEQUENCE [LARGE SCALE GENOMIC DNA]</scope>
    <source>
        <strain evidence="2">JCM 4376</strain>
    </source>
</reference>
<evidence type="ECO:0000313" key="2">
    <source>
        <dbReference type="Proteomes" id="UP000660675"/>
    </source>
</evidence>
<comment type="caution">
    <text evidence="1">The sequence shown here is derived from an EMBL/GenBank/DDBJ whole genome shotgun (WGS) entry which is preliminary data.</text>
</comment>
<dbReference type="EMBL" id="BMTF01000009">
    <property type="protein sequence ID" value="GGV85414.1"/>
    <property type="molecule type" value="Genomic_DNA"/>
</dbReference>
<evidence type="ECO:0000313" key="1">
    <source>
        <dbReference type="EMBL" id="GGV85414.1"/>
    </source>
</evidence>
<proteinExistence type="predicted"/>
<sequence>MPDGGELPYTEGVFIGHKVGRVRRDPPYPFGHGLGYTDRTYESIEVAGTTVTVRLCNTVTDPAARSSSSPCPRPRPT</sequence>